<dbReference type="Proteomes" id="UP000008311">
    <property type="component" value="Unassembled WGS sequence"/>
</dbReference>
<dbReference type="EMBL" id="EQ973903">
    <property type="protein sequence ID" value="EEF39445.1"/>
    <property type="molecule type" value="Genomic_DNA"/>
</dbReference>
<dbReference type="InParanoid" id="B9SAB5"/>
<gene>
    <name evidence="1" type="ORF">RCOM_1236930</name>
</gene>
<dbReference type="AlphaFoldDB" id="B9SAB5"/>
<proteinExistence type="predicted"/>
<name>B9SAB5_RICCO</name>
<sequence>MHEVTFWNQEEAISRSARQVVEELKGREENHGPARVHNSLAELSRVIQRPGETANLFIAWFKKMQNHCKILLLENEYVKMA</sequence>
<accession>B9SAB5</accession>
<evidence type="ECO:0000313" key="1">
    <source>
        <dbReference type="EMBL" id="EEF39445.1"/>
    </source>
</evidence>
<evidence type="ECO:0000313" key="2">
    <source>
        <dbReference type="Proteomes" id="UP000008311"/>
    </source>
</evidence>
<keyword evidence="2" id="KW-1185">Reference proteome</keyword>
<organism evidence="1 2">
    <name type="scientific">Ricinus communis</name>
    <name type="common">Castor bean</name>
    <dbReference type="NCBI Taxonomy" id="3988"/>
    <lineage>
        <taxon>Eukaryota</taxon>
        <taxon>Viridiplantae</taxon>
        <taxon>Streptophyta</taxon>
        <taxon>Embryophyta</taxon>
        <taxon>Tracheophyta</taxon>
        <taxon>Spermatophyta</taxon>
        <taxon>Magnoliopsida</taxon>
        <taxon>eudicotyledons</taxon>
        <taxon>Gunneridae</taxon>
        <taxon>Pentapetalae</taxon>
        <taxon>rosids</taxon>
        <taxon>fabids</taxon>
        <taxon>Malpighiales</taxon>
        <taxon>Euphorbiaceae</taxon>
        <taxon>Acalyphoideae</taxon>
        <taxon>Acalypheae</taxon>
        <taxon>Ricinus</taxon>
    </lineage>
</organism>
<protein>
    <submittedName>
        <fullName evidence="1">Uncharacterized protein</fullName>
    </submittedName>
</protein>
<reference evidence="2" key="1">
    <citation type="journal article" date="2010" name="Nat. Biotechnol.">
        <title>Draft genome sequence of the oilseed species Ricinus communis.</title>
        <authorList>
            <person name="Chan A.P."/>
            <person name="Crabtree J."/>
            <person name="Zhao Q."/>
            <person name="Lorenzi H."/>
            <person name="Orvis J."/>
            <person name="Puiu D."/>
            <person name="Melake-Berhan A."/>
            <person name="Jones K.M."/>
            <person name="Redman J."/>
            <person name="Chen G."/>
            <person name="Cahoon E.B."/>
            <person name="Gedil M."/>
            <person name="Stanke M."/>
            <person name="Haas B.J."/>
            <person name="Wortman J.R."/>
            <person name="Fraser-Liggett C.M."/>
            <person name="Ravel J."/>
            <person name="Rabinowicz P.D."/>
        </authorList>
    </citation>
    <scope>NUCLEOTIDE SEQUENCE [LARGE SCALE GENOMIC DNA]</scope>
    <source>
        <strain evidence="2">cv. Hale</strain>
    </source>
</reference>